<keyword evidence="4" id="KW-0460">Magnesium</keyword>
<dbReference type="InterPro" id="IPR005225">
    <property type="entry name" value="Small_GTP-bd"/>
</dbReference>
<dbReference type="Pfam" id="PF00025">
    <property type="entry name" value="Arf"/>
    <property type="match status" value="1"/>
</dbReference>
<dbReference type="EMBL" id="FQNF01000013">
    <property type="protein sequence ID" value="SGZ38829.1"/>
    <property type="molecule type" value="Genomic_DNA"/>
</dbReference>
<dbReference type="InterPro" id="IPR024156">
    <property type="entry name" value="Small_GTPase_ARF"/>
</dbReference>
<organism evidence="5 6">
    <name type="scientific">Hanseniaspora guilliermondii</name>
    <dbReference type="NCBI Taxonomy" id="56406"/>
    <lineage>
        <taxon>Eukaryota</taxon>
        <taxon>Fungi</taxon>
        <taxon>Dikarya</taxon>
        <taxon>Ascomycota</taxon>
        <taxon>Saccharomycotina</taxon>
        <taxon>Saccharomycetes</taxon>
        <taxon>Saccharomycodales</taxon>
        <taxon>Saccharomycodaceae</taxon>
        <taxon>Hanseniaspora</taxon>
    </lineage>
</organism>
<dbReference type="NCBIfam" id="TIGR00231">
    <property type="entry name" value="small_GTP"/>
    <property type="match status" value="1"/>
</dbReference>
<feature type="binding site" evidence="3">
    <location>
        <begin position="24"/>
        <end position="31"/>
    </location>
    <ligand>
        <name>GTP</name>
        <dbReference type="ChEBI" id="CHEBI:37565"/>
    </ligand>
</feature>
<proteinExistence type="predicted"/>
<evidence type="ECO:0000256" key="1">
    <source>
        <dbReference type="ARBA" id="ARBA00022741"/>
    </source>
</evidence>
<sequence length="228" mass="26554">MFHLVQSIYHKINEKPEYSVLILGIENSGKTTFLEQLKKKSGMNYKDFNKIMPTMGQNVANIPIQNGRLTQQTESDFNRQANKTDMVLRVWDLSGQTRLRRLWAKYFDKCHAIIYIMDSSFDDIEKENFDRRMESCVDVFKKDVLEILNAHDKNIPILILANKQDKADVLDIVDLKMAFNKALAKMDHDFDSRILPISATTGEGIDTCINWLVMRLIKNSEYRPPIYK</sequence>
<protein>
    <submittedName>
        <fullName evidence="5">Related to ADP-ribosylation factor-like protein 3</fullName>
    </submittedName>
</protein>
<dbReference type="GO" id="GO:0046872">
    <property type="term" value="F:metal ion binding"/>
    <property type="evidence" value="ECO:0007669"/>
    <property type="project" value="UniProtKB-KW"/>
</dbReference>
<dbReference type="Proteomes" id="UP000183365">
    <property type="component" value="Unassembled WGS sequence"/>
</dbReference>
<feature type="binding site" evidence="4">
    <location>
        <position position="54"/>
    </location>
    <ligand>
        <name>Mg(2+)</name>
        <dbReference type="ChEBI" id="CHEBI:18420"/>
    </ligand>
</feature>
<evidence type="ECO:0000256" key="3">
    <source>
        <dbReference type="PIRSR" id="PIRSR606689-1"/>
    </source>
</evidence>
<evidence type="ECO:0000313" key="5">
    <source>
        <dbReference type="EMBL" id="SGZ38829.1"/>
    </source>
</evidence>
<dbReference type="PANTHER" id="PTHR45909">
    <property type="entry name" value="ADP-RIBOSYLATION FACTOR-RELATED PROTEIN 1"/>
    <property type="match status" value="1"/>
</dbReference>
<dbReference type="AlphaFoldDB" id="A0A1L0CJ71"/>
<keyword evidence="4" id="KW-0479">Metal-binding</keyword>
<evidence type="ECO:0000256" key="2">
    <source>
        <dbReference type="ARBA" id="ARBA00023134"/>
    </source>
</evidence>
<dbReference type="SUPFAM" id="SSF52540">
    <property type="entry name" value="P-loop containing nucleoside triphosphate hydrolases"/>
    <property type="match status" value="1"/>
</dbReference>
<dbReference type="InterPro" id="IPR006689">
    <property type="entry name" value="Small_GTPase_ARF/SAR"/>
</dbReference>
<keyword evidence="2 3" id="KW-0342">GTP-binding</keyword>
<feature type="binding site" evidence="3">
    <location>
        <begin position="162"/>
        <end position="165"/>
    </location>
    <ligand>
        <name>GTP</name>
        <dbReference type="ChEBI" id="CHEBI:37565"/>
    </ligand>
</feature>
<dbReference type="Gene3D" id="3.40.50.300">
    <property type="entry name" value="P-loop containing nucleotide triphosphate hydrolases"/>
    <property type="match status" value="1"/>
</dbReference>
<dbReference type="GO" id="GO:0042175">
    <property type="term" value="C:nuclear outer membrane-endoplasmic reticulum membrane network"/>
    <property type="evidence" value="ECO:0007669"/>
    <property type="project" value="EnsemblFungi"/>
</dbReference>
<dbReference type="SMART" id="SM00177">
    <property type="entry name" value="ARF"/>
    <property type="match status" value="1"/>
</dbReference>
<gene>
    <name evidence="5" type="ORF">HGUI_01029</name>
</gene>
<dbReference type="PRINTS" id="PR00449">
    <property type="entry name" value="RASTRNSFRMNG"/>
</dbReference>
<dbReference type="PROSITE" id="PS51417">
    <property type="entry name" value="ARF"/>
    <property type="match status" value="1"/>
</dbReference>
<dbReference type="OrthoDB" id="414781at2759"/>
<dbReference type="PANTHER" id="PTHR45909:SF1">
    <property type="entry name" value="ADP-RIBOSYLATION FACTOR-RELATED PROTEIN 1"/>
    <property type="match status" value="1"/>
</dbReference>
<feature type="binding site" evidence="3">
    <location>
        <position position="95"/>
    </location>
    <ligand>
        <name>GTP</name>
        <dbReference type="ChEBI" id="CHEBI:37565"/>
    </ligand>
</feature>
<dbReference type="GO" id="GO:0034067">
    <property type="term" value="P:protein localization to Golgi apparatus"/>
    <property type="evidence" value="ECO:0007669"/>
    <property type="project" value="EnsemblFungi"/>
</dbReference>
<keyword evidence="6" id="KW-1185">Reference proteome</keyword>
<accession>A0A1L0CJ71</accession>
<name>A0A1L0CJ71_9ASCO</name>
<dbReference type="GO" id="GO:0005525">
    <property type="term" value="F:GTP binding"/>
    <property type="evidence" value="ECO:0007669"/>
    <property type="project" value="UniProtKB-KW"/>
</dbReference>
<dbReference type="VEuPathDB" id="FungiDB:HGUI_01029"/>
<keyword evidence="1 3" id="KW-0547">Nucleotide-binding</keyword>
<dbReference type="GO" id="GO:0043001">
    <property type="term" value="P:Golgi to plasma membrane protein transport"/>
    <property type="evidence" value="ECO:0007669"/>
    <property type="project" value="EnsemblFungi"/>
</dbReference>
<dbReference type="GO" id="GO:0003924">
    <property type="term" value="F:GTPase activity"/>
    <property type="evidence" value="ECO:0007669"/>
    <property type="project" value="EnsemblFungi"/>
</dbReference>
<dbReference type="GO" id="GO:0006886">
    <property type="term" value="P:intracellular protein transport"/>
    <property type="evidence" value="ECO:0007669"/>
    <property type="project" value="EnsemblFungi"/>
</dbReference>
<dbReference type="GO" id="GO:0005794">
    <property type="term" value="C:Golgi apparatus"/>
    <property type="evidence" value="ECO:0007669"/>
    <property type="project" value="EnsemblFungi"/>
</dbReference>
<evidence type="ECO:0000256" key="4">
    <source>
        <dbReference type="PIRSR" id="PIRSR606689-2"/>
    </source>
</evidence>
<feature type="binding site" evidence="4">
    <location>
        <position position="31"/>
    </location>
    <ligand>
        <name>Mg(2+)</name>
        <dbReference type="ChEBI" id="CHEBI:18420"/>
    </ligand>
</feature>
<dbReference type="GO" id="GO:0034976">
    <property type="term" value="P:response to endoplasmic reticulum stress"/>
    <property type="evidence" value="ECO:0007669"/>
    <property type="project" value="EnsemblFungi"/>
</dbReference>
<evidence type="ECO:0000313" key="6">
    <source>
        <dbReference type="Proteomes" id="UP000183365"/>
    </source>
</evidence>
<reference evidence="6" key="1">
    <citation type="submission" date="2016-11" db="EMBL/GenBank/DDBJ databases">
        <authorList>
            <person name="Guldener U."/>
        </authorList>
    </citation>
    <scope>NUCLEOTIDE SEQUENCE [LARGE SCALE GENOMIC DNA]</scope>
</reference>
<dbReference type="InterPro" id="IPR027417">
    <property type="entry name" value="P-loop_NTPase"/>
</dbReference>